<dbReference type="PANTHER" id="PTHR28641">
    <property type="match status" value="1"/>
</dbReference>
<name>A0A7S1ZKQ8_9STRA</name>
<dbReference type="GO" id="GO:2001294">
    <property type="term" value="P:malonyl-CoA catabolic process"/>
    <property type="evidence" value="ECO:0007669"/>
    <property type="project" value="TreeGrafter"/>
</dbReference>
<dbReference type="Pfam" id="PF05292">
    <property type="entry name" value="MCD"/>
    <property type="match status" value="1"/>
</dbReference>
<dbReference type="Gene3D" id="3.40.630.150">
    <property type="entry name" value="Malonyl-CoA decarboxylase, catalytic domain"/>
    <property type="match status" value="1"/>
</dbReference>
<feature type="domain" description="Malonyl-CoA decarboxylase C-terminal" evidence="2">
    <location>
        <begin position="338"/>
        <end position="643"/>
    </location>
</feature>
<feature type="region of interest" description="Disordered" evidence="1">
    <location>
        <begin position="88"/>
        <end position="108"/>
    </location>
</feature>
<dbReference type="GO" id="GO:0005782">
    <property type="term" value="C:peroxisomal matrix"/>
    <property type="evidence" value="ECO:0007669"/>
    <property type="project" value="TreeGrafter"/>
</dbReference>
<dbReference type="EMBL" id="HBGN01026423">
    <property type="protein sequence ID" value="CAD9341850.1"/>
    <property type="molecule type" value="Transcribed_RNA"/>
</dbReference>
<reference evidence="3" key="1">
    <citation type="submission" date="2021-01" db="EMBL/GenBank/DDBJ databases">
        <authorList>
            <person name="Corre E."/>
            <person name="Pelletier E."/>
            <person name="Niang G."/>
            <person name="Scheremetjew M."/>
            <person name="Finn R."/>
            <person name="Kale V."/>
            <person name="Holt S."/>
            <person name="Cochrane G."/>
            <person name="Meng A."/>
            <person name="Brown T."/>
            <person name="Cohen L."/>
        </authorList>
    </citation>
    <scope>NUCLEOTIDE SEQUENCE</scope>
    <source>
        <strain evidence="3">Pop2</strain>
    </source>
</reference>
<dbReference type="GO" id="GO:0050080">
    <property type="term" value="F:malonyl-CoA decarboxylase activity"/>
    <property type="evidence" value="ECO:0007669"/>
    <property type="project" value="InterPro"/>
</dbReference>
<protein>
    <recommendedName>
        <fullName evidence="2">Malonyl-CoA decarboxylase C-terminal domain-containing protein</fullName>
    </recommendedName>
</protein>
<dbReference type="Gene3D" id="1.20.140.90">
    <property type="entry name" value="Malonyl-CoA decarboxylase, oligemerization domain"/>
    <property type="match status" value="1"/>
</dbReference>
<evidence type="ECO:0000259" key="2">
    <source>
        <dbReference type="Pfam" id="PF05292"/>
    </source>
</evidence>
<dbReference type="GO" id="GO:0005759">
    <property type="term" value="C:mitochondrial matrix"/>
    <property type="evidence" value="ECO:0007669"/>
    <property type="project" value="TreeGrafter"/>
</dbReference>
<dbReference type="PANTHER" id="PTHR28641:SF1">
    <property type="entry name" value="MALONYL-COA DECARBOXYLASE, MITOCHONDRIAL"/>
    <property type="match status" value="1"/>
</dbReference>
<dbReference type="AlphaFoldDB" id="A0A7S1ZKQ8"/>
<feature type="compositionally biased region" description="Polar residues" evidence="1">
    <location>
        <begin position="97"/>
        <end position="108"/>
    </location>
</feature>
<dbReference type="InterPro" id="IPR042303">
    <property type="entry name" value="Malonyl_CoA_deC_C_sf"/>
</dbReference>
<proteinExistence type="predicted"/>
<evidence type="ECO:0000313" key="3">
    <source>
        <dbReference type="EMBL" id="CAD9341850.1"/>
    </source>
</evidence>
<dbReference type="GO" id="GO:0006633">
    <property type="term" value="P:fatty acid biosynthetic process"/>
    <property type="evidence" value="ECO:0007669"/>
    <property type="project" value="InterPro"/>
</dbReference>
<evidence type="ECO:0000256" key="1">
    <source>
        <dbReference type="SAM" id="MobiDB-lite"/>
    </source>
</evidence>
<organism evidence="3">
    <name type="scientific">Ditylum brightwellii</name>
    <dbReference type="NCBI Taxonomy" id="49249"/>
    <lineage>
        <taxon>Eukaryota</taxon>
        <taxon>Sar</taxon>
        <taxon>Stramenopiles</taxon>
        <taxon>Ochrophyta</taxon>
        <taxon>Bacillariophyta</taxon>
        <taxon>Mediophyceae</taxon>
        <taxon>Lithodesmiophycidae</taxon>
        <taxon>Lithodesmiales</taxon>
        <taxon>Lithodesmiaceae</taxon>
        <taxon>Ditylum</taxon>
    </lineage>
</organism>
<dbReference type="GO" id="GO:0006085">
    <property type="term" value="P:acetyl-CoA biosynthetic process"/>
    <property type="evidence" value="ECO:0007669"/>
    <property type="project" value="TreeGrafter"/>
</dbReference>
<dbReference type="InterPro" id="IPR007956">
    <property type="entry name" value="Malonyl_CoA_deC_C"/>
</dbReference>
<sequence length="683" mass="78466">MAYVRFIRSSNVKCMSYSTCNASPSSSLSPQCIPRNHFQRSFATTDRRQLVQLHHCHHHCIRKKHFSQSHILLDIKSVIRQKQHFSTATIDREKDNNGSNHSIRSSSPPVSLGITILEELSFRIAEQKQPLHPTRFEPPLPMNVKSSSCANTTKSLAHQFCSHYLSLPPIMQISKQHDITRTEREEILDHLITKCNIESTTVSALLSQHYTPNLHSSGEDEEEELQNVQFYSKLREACIPLYEHIFTLLVSQTDQDTITSSSSIGMKCIIALRTDLKVWNMKLNQAQSLYHSSNKEMRENETDVELKVMQEEIRIKKQKIQQMALDLKNLLSVWFSAGMLELRRITYESTPASIIEQIALKEAVHPLRSLDDLRTRLGPNRRCYAFFHPSFLLEEPLVFVHVALMENCIPCSMEDIDKFTTKNEGEGEEERNKKVAVFYSITSTQPGLSGVDLGNFLLKRVVDVLKKDFVNMETFVTLSPLPRFRKWVEGKVKQQMKKGNEGRAKDDNTKTVSSSKFVDDTLFTKKEKLELQKVLKCSDLEDVPFAFLQAMENPKWYNDNSSDEEQDGNDSTNTKSLSLTLKPILLKLAARYLLKEKHRGKPLDGVAKFHVRNGAEMYRLNYMADVSRKGMHNSWGIMVNYRYCLAPDGVLEENQLQYERTGRIEVREGVSKWLNNNDGDDVK</sequence>
<gene>
    <name evidence="3" type="ORF">DBRI1063_LOCUS17000</name>
</gene>
<accession>A0A7S1ZKQ8</accession>
<dbReference type="InterPro" id="IPR038351">
    <property type="entry name" value="MCD_N_sf"/>
</dbReference>
<dbReference type="InterPro" id="IPR038917">
    <property type="entry name" value="Malonyl_CoA_deC"/>
</dbReference>